<proteinExistence type="predicted"/>
<keyword evidence="1" id="KW-0732">Signal</keyword>
<feature type="signal peptide" evidence="1">
    <location>
        <begin position="1"/>
        <end position="24"/>
    </location>
</feature>
<reference evidence="3 4" key="1">
    <citation type="submission" date="2019-03" db="EMBL/GenBank/DDBJ databases">
        <title>Genomic Encyclopedia of Archaeal and Bacterial Type Strains, Phase II (KMG-II): from individual species to whole genera.</title>
        <authorList>
            <person name="Goeker M."/>
        </authorList>
    </citation>
    <scope>NUCLEOTIDE SEQUENCE [LARGE SCALE GENOMIC DNA]</scope>
    <source>
        <strain evidence="3 4">DSM 19034</strain>
    </source>
</reference>
<dbReference type="EMBL" id="SNWM01000001">
    <property type="protein sequence ID" value="TDO24300.1"/>
    <property type="molecule type" value="Genomic_DNA"/>
</dbReference>
<feature type="chain" id="PRO_5020538665" evidence="1">
    <location>
        <begin position="25"/>
        <end position="459"/>
    </location>
</feature>
<dbReference type="RefSeq" id="WP_133552173.1">
    <property type="nucleotide sequence ID" value="NZ_SNWM01000001.1"/>
</dbReference>
<sequence length="459" mass="51888">MLHFIKRSFLIFSCLLCCALAVSAQGFRLMRYDEDYAGLKDSAATLYNRIKYLPITKHKNTYLSFGGEARLEYVAFDNEDWGRLGIGHNNFLLQRYDLHADLHAGADIRFFAQIRSALQGGRKNGSRPVDQDELNIQNLFVDYKAWKQNDKSLLFRLGRQELDYGSGRLISVREGPNVRLSFTGAKVMYKTKSLFIDAFVMAADTINPGRFDNRRSNQVNLWGTYSKIIIQRSGNLDLYYLGIRRDASQFEEGFNKELRHTIGTRLWKSGGGFIYNLEAAYQFGKFGDGKISAWTGSAELGYSFEQSPWKPTINLRNDYISGDANKGDGKLNTFNPIYPKGGYFGFSPQVGPVNLIDIHPYGSLLLSDKLTLQFDVVFNWRYSLQDGVYRPSGTFNLGGATSQKRYIGTAYLASAIYGWTKFISLNAGAQYFKTGAFIDDIIPGSQNGLFINGRIVFKF</sequence>
<keyword evidence="4" id="KW-1185">Reference proteome</keyword>
<dbReference type="Proteomes" id="UP000295499">
    <property type="component" value="Unassembled WGS sequence"/>
</dbReference>
<gene>
    <name evidence="3" type="ORF">CLV32_0589</name>
</gene>
<evidence type="ECO:0000256" key="1">
    <source>
        <dbReference type="SAM" id="SignalP"/>
    </source>
</evidence>
<evidence type="ECO:0000313" key="3">
    <source>
        <dbReference type="EMBL" id="TDO24300.1"/>
    </source>
</evidence>
<organism evidence="3 4">
    <name type="scientific">Pedobacter duraquae</name>
    <dbReference type="NCBI Taxonomy" id="425511"/>
    <lineage>
        <taxon>Bacteria</taxon>
        <taxon>Pseudomonadati</taxon>
        <taxon>Bacteroidota</taxon>
        <taxon>Sphingobacteriia</taxon>
        <taxon>Sphingobacteriales</taxon>
        <taxon>Sphingobacteriaceae</taxon>
        <taxon>Pedobacter</taxon>
    </lineage>
</organism>
<name>A0A4R6IPS1_9SPHI</name>
<feature type="domain" description="Alginate export" evidence="2">
    <location>
        <begin position="62"/>
        <end position="440"/>
    </location>
</feature>
<dbReference type="OrthoDB" id="311329at2"/>
<evidence type="ECO:0000313" key="4">
    <source>
        <dbReference type="Proteomes" id="UP000295499"/>
    </source>
</evidence>
<comment type="caution">
    <text evidence="3">The sequence shown here is derived from an EMBL/GenBank/DDBJ whole genome shotgun (WGS) entry which is preliminary data.</text>
</comment>
<dbReference type="InterPro" id="IPR025388">
    <property type="entry name" value="Alginate_export_dom"/>
</dbReference>
<protein>
    <submittedName>
        <fullName evidence="3">Alginate export protein</fullName>
    </submittedName>
</protein>
<accession>A0A4R6IPS1</accession>
<dbReference type="Pfam" id="PF13372">
    <property type="entry name" value="Alginate_exp"/>
    <property type="match status" value="1"/>
</dbReference>
<dbReference type="AlphaFoldDB" id="A0A4R6IPS1"/>
<evidence type="ECO:0000259" key="2">
    <source>
        <dbReference type="Pfam" id="PF13372"/>
    </source>
</evidence>